<gene>
    <name evidence="1" type="ORF">QFZ49_001523</name>
</gene>
<proteinExistence type="predicted"/>
<evidence type="ECO:0008006" key="3">
    <source>
        <dbReference type="Google" id="ProtNLM"/>
    </source>
</evidence>
<accession>A0ABU0RHZ7</accession>
<evidence type="ECO:0000313" key="1">
    <source>
        <dbReference type="EMBL" id="MDQ0931616.1"/>
    </source>
</evidence>
<comment type="caution">
    <text evidence="1">The sequence shown here is derived from an EMBL/GenBank/DDBJ whole genome shotgun (WGS) entry which is preliminary data.</text>
</comment>
<dbReference type="EMBL" id="JAUSZS010000002">
    <property type="protein sequence ID" value="MDQ0931616.1"/>
    <property type="molecule type" value="Genomic_DNA"/>
</dbReference>
<dbReference type="Proteomes" id="UP001223072">
    <property type="component" value="Unassembled WGS sequence"/>
</dbReference>
<reference evidence="1 2" key="1">
    <citation type="submission" date="2023-07" db="EMBL/GenBank/DDBJ databases">
        <title>Comparative genomics of wheat-associated soil bacteria to identify genetic determinants of phenazine resistance.</title>
        <authorList>
            <person name="Mouncey N."/>
        </authorList>
    </citation>
    <scope>NUCLEOTIDE SEQUENCE [LARGE SCALE GENOMIC DNA]</scope>
    <source>
        <strain evidence="1 2">W2I16</strain>
    </source>
</reference>
<keyword evidence="2" id="KW-1185">Reference proteome</keyword>
<organism evidence="1 2">
    <name type="scientific">Streptomyces turgidiscabies</name>
    <dbReference type="NCBI Taxonomy" id="85558"/>
    <lineage>
        <taxon>Bacteria</taxon>
        <taxon>Bacillati</taxon>
        <taxon>Actinomycetota</taxon>
        <taxon>Actinomycetes</taxon>
        <taxon>Kitasatosporales</taxon>
        <taxon>Streptomycetaceae</taxon>
        <taxon>Streptomyces</taxon>
    </lineage>
</organism>
<evidence type="ECO:0000313" key="2">
    <source>
        <dbReference type="Proteomes" id="UP001223072"/>
    </source>
</evidence>
<name>A0ABU0RHZ7_9ACTN</name>
<sequence>MSLSTFRTASSRFSVRRGARSASVSACFWSVARCWSSRSRSPFWSATRVLTSSATVATSAAAFLAFFRSAHAASGSTAVSQRAR</sequence>
<protein>
    <recommendedName>
        <fullName evidence="3">Secreted protein</fullName>
    </recommendedName>
</protein>